<sequence>MKSRRARRASLWPAFLVLG</sequence>
<accession>A0A0E9QY78</accession>
<reference evidence="1" key="2">
    <citation type="journal article" date="2015" name="Fish Shellfish Immunol.">
        <title>Early steps in the European eel (Anguilla anguilla)-Vibrio vulnificus interaction in the gills: Role of the RtxA13 toxin.</title>
        <authorList>
            <person name="Callol A."/>
            <person name="Pajuelo D."/>
            <person name="Ebbesson L."/>
            <person name="Teles M."/>
            <person name="MacKenzie S."/>
            <person name="Amaro C."/>
        </authorList>
    </citation>
    <scope>NUCLEOTIDE SEQUENCE</scope>
</reference>
<dbReference type="AlphaFoldDB" id="A0A0E9QY78"/>
<organism evidence="1">
    <name type="scientific">Anguilla anguilla</name>
    <name type="common">European freshwater eel</name>
    <name type="synonym">Muraena anguilla</name>
    <dbReference type="NCBI Taxonomy" id="7936"/>
    <lineage>
        <taxon>Eukaryota</taxon>
        <taxon>Metazoa</taxon>
        <taxon>Chordata</taxon>
        <taxon>Craniata</taxon>
        <taxon>Vertebrata</taxon>
        <taxon>Euteleostomi</taxon>
        <taxon>Actinopterygii</taxon>
        <taxon>Neopterygii</taxon>
        <taxon>Teleostei</taxon>
        <taxon>Anguilliformes</taxon>
        <taxon>Anguillidae</taxon>
        <taxon>Anguilla</taxon>
    </lineage>
</organism>
<proteinExistence type="predicted"/>
<name>A0A0E9QY78_ANGAN</name>
<dbReference type="EMBL" id="GBXM01087155">
    <property type="protein sequence ID" value="JAH21422.1"/>
    <property type="molecule type" value="Transcribed_RNA"/>
</dbReference>
<protein>
    <submittedName>
        <fullName evidence="1">Uncharacterized protein</fullName>
    </submittedName>
</protein>
<reference evidence="1" key="1">
    <citation type="submission" date="2014-11" db="EMBL/GenBank/DDBJ databases">
        <authorList>
            <person name="Amaro Gonzalez C."/>
        </authorList>
    </citation>
    <scope>NUCLEOTIDE SEQUENCE</scope>
</reference>
<evidence type="ECO:0000313" key="1">
    <source>
        <dbReference type="EMBL" id="JAH21422.1"/>
    </source>
</evidence>